<gene>
    <name evidence="1" type="ORF">ACFSW8_03830</name>
</gene>
<organism evidence="1 2">
    <name type="scientific">Rubritalea tangerina</name>
    <dbReference type="NCBI Taxonomy" id="430798"/>
    <lineage>
        <taxon>Bacteria</taxon>
        <taxon>Pseudomonadati</taxon>
        <taxon>Verrucomicrobiota</taxon>
        <taxon>Verrucomicrobiia</taxon>
        <taxon>Verrucomicrobiales</taxon>
        <taxon>Rubritaleaceae</taxon>
        <taxon>Rubritalea</taxon>
    </lineage>
</organism>
<proteinExistence type="predicted"/>
<dbReference type="EMBL" id="JBHUJB010000018">
    <property type="protein sequence ID" value="MFD2158024.1"/>
    <property type="molecule type" value="Genomic_DNA"/>
</dbReference>
<reference evidence="2" key="1">
    <citation type="journal article" date="2019" name="Int. J. Syst. Evol. Microbiol.">
        <title>The Global Catalogue of Microorganisms (GCM) 10K type strain sequencing project: providing services to taxonomists for standard genome sequencing and annotation.</title>
        <authorList>
            <consortium name="The Broad Institute Genomics Platform"/>
            <consortium name="The Broad Institute Genome Sequencing Center for Infectious Disease"/>
            <person name="Wu L."/>
            <person name="Ma J."/>
        </authorList>
    </citation>
    <scope>NUCLEOTIDE SEQUENCE [LARGE SCALE GENOMIC DNA]</scope>
    <source>
        <strain evidence="2">CCUG 57942</strain>
    </source>
</reference>
<comment type="caution">
    <text evidence="1">The sequence shown here is derived from an EMBL/GenBank/DDBJ whole genome shotgun (WGS) entry which is preliminary data.</text>
</comment>
<dbReference type="Proteomes" id="UP001597389">
    <property type="component" value="Unassembled WGS sequence"/>
</dbReference>
<name>A0ABW4Z811_9BACT</name>
<accession>A0ABW4Z811</accession>
<evidence type="ECO:0000313" key="1">
    <source>
        <dbReference type="EMBL" id="MFD2158024.1"/>
    </source>
</evidence>
<dbReference type="RefSeq" id="WP_377177489.1">
    <property type="nucleotide sequence ID" value="NZ_JBHUJB010000018.1"/>
</dbReference>
<keyword evidence="2" id="KW-1185">Reference proteome</keyword>
<sequence length="67" mass="7651">GLSLVHINELGHPLPRILGKLKDTESHIEQVAEDYGFTYTPESLFGAPFDIRERITGDLFNQLYDYV</sequence>
<feature type="non-terminal residue" evidence="1">
    <location>
        <position position="1"/>
    </location>
</feature>
<protein>
    <submittedName>
        <fullName evidence="1">Uncharacterized protein</fullName>
    </submittedName>
</protein>
<evidence type="ECO:0000313" key="2">
    <source>
        <dbReference type="Proteomes" id="UP001597389"/>
    </source>
</evidence>